<feature type="compositionally biased region" description="Acidic residues" evidence="1">
    <location>
        <begin position="448"/>
        <end position="457"/>
    </location>
</feature>
<proteinExistence type="predicted"/>
<keyword evidence="3" id="KW-1185">Reference proteome</keyword>
<feature type="region of interest" description="Disordered" evidence="1">
    <location>
        <begin position="543"/>
        <end position="563"/>
    </location>
</feature>
<dbReference type="GeneID" id="17320796"/>
<dbReference type="RefSeq" id="XP_005713083.1">
    <property type="nucleotide sequence ID" value="XM_005713026.1"/>
</dbReference>
<reference evidence="3" key="1">
    <citation type="journal article" date="2013" name="Proc. Natl. Acad. Sci. U.S.A.">
        <title>Genome structure and metabolic features in the red seaweed Chondrus crispus shed light on evolution of the Archaeplastida.</title>
        <authorList>
            <person name="Collen J."/>
            <person name="Porcel B."/>
            <person name="Carre W."/>
            <person name="Ball S.G."/>
            <person name="Chaparro C."/>
            <person name="Tonon T."/>
            <person name="Barbeyron T."/>
            <person name="Michel G."/>
            <person name="Noel B."/>
            <person name="Valentin K."/>
            <person name="Elias M."/>
            <person name="Artiguenave F."/>
            <person name="Arun A."/>
            <person name="Aury J.M."/>
            <person name="Barbosa-Neto J.F."/>
            <person name="Bothwell J.H."/>
            <person name="Bouget F.Y."/>
            <person name="Brillet L."/>
            <person name="Cabello-Hurtado F."/>
            <person name="Capella-Gutierrez S."/>
            <person name="Charrier B."/>
            <person name="Cladiere L."/>
            <person name="Cock J.M."/>
            <person name="Coelho S.M."/>
            <person name="Colleoni C."/>
            <person name="Czjzek M."/>
            <person name="Da Silva C."/>
            <person name="Delage L."/>
            <person name="Denoeud F."/>
            <person name="Deschamps P."/>
            <person name="Dittami S.M."/>
            <person name="Gabaldon T."/>
            <person name="Gachon C.M."/>
            <person name="Groisillier A."/>
            <person name="Herve C."/>
            <person name="Jabbari K."/>
            <person name="Katinka M."/>
            <person name="Kloareg B."/>
            <person name="Kowalczyk N."/>
            <person name="Labadie K."/>
            <person name="Leblanc C."/>
            <person name="Lopez P.J."/>
            <person name="McLachlan D.H."/>
            <person name="Meslet-Cladiere L."/>
            <person name="Moustafa A."/>
            <person name="Nehr Z."/>
            <person name="Nyvall Collen P."/>
            <person name="Panaud O."/>
            <person name="Partensky F."/>
            <person name="Poulain J."/>
            <person name="Rensing S.A."/>
            <person name="Rousvoal S."/>
            <person name="Samson G."/>
            <person name="Symeonidi A."/>
            <person name="Weissenbach J."/>
            <person name="Zambounis A."/>
            <person name="Wincker P."/>
            <person name="Boyen C."/>
        </authorList>
    </citation>
    <scope>NUCLEOTIDE SEQUENCE [LARGE SCALE GENOMIC DNA]</scope>
    <source>
        <strain evidence="3">cv. Stackhouse</strain>
    </source>
</reference>
<name>R7Q733_CHOCR</name>
<gene>
    <name evidence="2" type="ORF">CHC_T00002060001</name>
</gene>
<sequence length="615" mass="68319">MQDDSATAAADAVLVAAALERPHSHYAACAEQPDVAKALAQFSSERDIRKTGRLDLVTWVQYICGFGYPGPTDEAWAKLFAACRVLPMLATDSDVLREHEIAVLLAYAKIKPDNGDTMTSAQLVKHRIKPAVLGRTVARTPGILQHIHVKFENWALGPFSDMFCSYCVSLFGPSAYMPGIDDLPFNQSDIGDSIRECADAHANTNLKTWANVICNILDIEPNTNSPRAERFELKLHEKRKFMYQHIFIKISEHWFNLTQSRALIPQDRDSLHYREQPRAKKAKVDKLLPVRGKPDTQLCQFIKRVISVPTGRRTIPPWMTVVSHITICELHKPSTYGQAGLEFLQSDEVQTDLVKLVSPEQGCGFTPSRTNVRIGSFNSGLIGAEVCGVPPSQMCRALRLELTVGVLPPRAGSTRPRFEVTGIKSATWVELSAEEDSCEVCEPVSETMGEEAGQEEEAGTKTNTGDRLERWFGSSGIGKYLSLGDGCHWETYDLCEGMTKHVMRVTVPEDMGRRVRAKARTGEWVQRNVMQAYERERWSEESTVASECSGVDSSSSAEMEVDSGGAKTYEEPVWIDCHAAAKLTYIAPPGVELFAATPKDNSIFKNSPYWKARTP</sequence>
<feature type="region of interest" description="Disordered" evidence="1">
    <location>
        <begin position="448"/>
        <end position="467"/>
    </location>
</feature>
<organism evidence="2 3">
    <name type="scientific">Chondrus crispus</name>
    <name type="common">Carrageen Irish moss</name>
    <name type="synonym">Polymorpha crispa</name>
    <dbReference type="NCBI Taxonomy" id="2769"/>
    <lineage>
        <taxon>Eukaryota</taxon>
        <taxon>Rhodophyta</taxon>
        <taxon>Florideophyceae</taxon>
        <taxon>Rhodymeniophycidae</taxon>
        <taxon>Gigartinales</taxon>
        <taxon>Gigartinaceae</taxon>
        <taxon>Chondrus</taxon>
    </lineage>
</organism>
<dbReference type="AlphaFoldDB" id="R7Q733"/>
<feature type="compositionally biased region" description="Polar residues" evidence="1">
    <location>
        <begin position="543"/>
        <end position="557"/>
    </location>
</feature>
<dbReference type="KEGG" id="ccp:CHC_T00002060001"/>
<dbReference type="EMBL" id="HG001639">
    <property type="protein sequence ID" value="CDF33280.1"/>
    <property type="molecule type" value="Genomic_DNA"/>
</dbReference>
<accession>R7Q733</accession>
<evidence type="ECO:0000256" key="1">
    <source>
        <dbReference type="SAM" id="MobiDB-lite"/>
    </source>
</evidence>
<dbReference type="Gramene" id="CDF33280">
    <property type="protein sequence ID" value="CDF33280"/>
    <property type="gene ID" value="CHC_T00002060001"/>
</dbReference>
<evidence type="ECO:0000313" key="3">
    <source>
        <dbReference type="Proteomes" id="UP000012073"/>
    </source>
</evidence>
<dbReference type="Proteomes" id="UP000012073">
    <property type="component" value="Unassembled WGS sequence"/>
</dbReference>
<protein>
    <submittedName>
        <fullName evidence="2">Uncharacterized protein</fullName>
    </submittedName>
</protein>
<evidence type="ECO:0000313" key="2">
    <source>
        <dbReference type="EMBL" id="CDF33280.1"/>
    </source>
</evidence>
<dbReference type="OrthoDB" id="5243at2759"/>